<keyword evidence="1" id="KW-0812">Transmembrane</keyword>
<feature type="transmembrane region" description="Helical" evidence="1">
    <location>
        <begin position="51"/>
        <end position="72"/>
    </location>
</feature>
<dbReference type="RefSeq" id="YP_003934369.1">
    <property type="nucleotide sequence ID" value="NC_014583.1"/>
</dbReference>
<keyword evidence="2" id="KW-0496">Mitochondrion</keyword>
<feature type="transmembrane region" description="Helical" evidence="1">
    <location>
        <begin position="130"/>
        <end position="150"/>
    </location>
</feature>
<sequence>MSACFLCAVFFFVGSLLVLVVQPLSLGAIILLMVVGGSCLVGVSYSAWYGYILFMVYVGGLLVMFAYVAALAPNVLFIADGAGWPWLLSVLILADKIILGGYFLDPPISVEESELFLRVQGVELGSNPSLMVGLAVVLLLVLLAVVKICYHRGAALRRFG</sequence>
<accession>Q94X53</accession>
<keyword evidence="1" id="KW-0472">Membrane</keyword>
<protein>
    <submittedName>
        <fullName evidence="2">NADH dehydrogenase subunit 6</fullName>
    </submittedName>
</protein>
<evidence type="ECO:0000313" key="3">
    <source>
        <dbReference type="EMBL" id="ADI79391.1"/>
    </source>
</evidence>
<dbReference type="AlphaFoldDB" id="Q94X53"/>
<name>Q94X53_9CAEN</name>
<dbReference type="EMBL" id="AF338146">
    <property type="protein sequence ID" value="AAL04460.1"/>
    <property type="molecule type" value="Genomic_DNA"/>
</dbReference>
<reference evidence="2" key="1">
    <citation type="journal article" date="2001" name="Mol. Biol. Evol.">
        <title>A major mitochondrial gene rearrangement among closely related species.</title>
        <authorList>
            <person name="Rawlings T.A."/>
            <person name="Collins T.M."/>
            <person name="Bieler R."/>
        </authorList>
    </citation>
    <scope>NUCLEOTIDE SEQUENCE</scope>
</reference>
<dbReference type="GeneID" id="9830124"/>
<dbReference type="CTD" id="4541"/>
<organism evidence="2">
    <name type="scientific">Ceraesignum maximum</name>
    <dbReference type="NCBI Taxonomy" id="1522080"/>
    <lineage>
        <taxon>Eukaryota</taxon>
        <taxon>Metazoa</taxon>
        <taxon>Spiralia</taxon>
        <taxon>Lophotrochozoa</taxon>
        <taxon>Mollusca</taxon>
        <taxon>Gastropoda</taxon>
        <taxon>Caenogastropoda</taxon>
        <taxon>Littorinimorpha</taxon>
        <taxon>Vermetoidea</taxon>
        <taxon>Vermetidae</taxon>
        <taxon>Ceraesignum</taxon>
    </lineage>
</organism>
<evidence type="ECO:0000313" key="2">
    <source>
        <dbReference type="EMBL" id="AAL04460.1"/>
    </source>
</evidence>
<geneLocation type="mitochondrion" evidence="2"/>
<dbReference type="EMBL" id="HM174253">
    <property type="protein sequence ID" value="ADI79391.1"/>
    <property type="molecule type" value="Genomic_DNA"/>
</dbReference>
<feature type="transmembrane region" description="Helical" evidence="1">
    <location>
        <begin position="84"/>
        <end position="104"/>
    </location>
</feature>
<proteinExistence type="predicted"/>
<evidence type="ECO:0000256" key="1">
    <source>
        <dbReference type="SAM" id="Phobius"/>
    </source>
</evidence>
<reference evidence="3" key="2">
    <citation type="journal article" date="2010" name="BMC Genomics">
        <title>Sessile snails, dynamic genomes: gene rearrangements within the mitochondrial genome of a family of caenogastropod molluscs.</title>
        <authorList>
            <person name="Rawlings T.A."/>
            <person name="MacInnis M.J."/>
            <person name="Bieler R."/>
            <person name="Boore J.L."/>
            <person name="Collins T.M."/>
        </authorList>
    </citation>
    <scope>NUCLEOTIDE SEQUENCE</scope>
    <source>
        <tissue evidence="3">Foot</tissue>
    </source>
</reference>
<keyword evidence="1" id="KW-1133">Transmembrane helix</keyword>
<gene>
    <name evidence="2" type="primary">nad6</name>
    <name evidence="3" type="synonym">ND6</name>
</gene>